<keyword evidence="8" id="KW-1185">Reference proteome</keyword>
<reference evidence="7 8" key="1">
    <citation type="submission" date="2019-09" db="EMBL/GenBank/DDBJ databases">
        <authorList>
            <person name="Cao W.R."/>
        </authorList>
    </citation>
    <scope>NUCLEOTIDE SEQUENCE [LARGE SCALE GENOMIC DNA]</scope>
    <source>
        <strain evidence="8">a4</strain>
    </source>
</reference>
<evidence type="ECO:0000313" key="8">
    <source>
        <dbReference type="Proteomes" id="UP000467305"/>
    </source>
</evidence>
<keyword evidence="5 6" id="KW-0472">Membrane</keyword>
<proteinExistence type="inferred from homology"/>
<dbReference type="Pfam" id="PF04241">
    <property type="entry name" value="DUF423"/>
    <property type="match status" value="1"/>
</dbReference>
<evidence type="ECO:0000256" key="5">
    <source>
        <dbReference type="ARBA" id="ARBA00023136"/>
    </source>
</evidence>
<comment type="caution">
    <text evidence="7">The sequence shown here is derived from an EMBL/GenBank/DDBJ whole genome shotgun (WGS) entry which is preliminary data.</text>
</comment>
<evidence type="ECO:0000313" key="7">
    <source>
        <dbReference type="EMBL" id="KAB1157418.1"/>
    </source>
</evidence>
<comment type="similarity">
    <text evidence="2">Belongs to the UPF0382 family.</text>
</comment>
<protein>
    <submittedName>
        <fullName evidence="7">DUF423 domain-containing protein</fullName>
    </submittedName>
</protein>
<dbReference type="GO" id="GO:0005886">
    <property type="term" value="C:plasma membrane"/>
    <property type="evidence" value="ECO:0007669"/>
    <property type="project" value="TreeGrafter"/>
</dbReference>
<dbReference type="PANTHER" id="PTHR43461:SF1">
    <property type="entry name" value="TRANSMEMBRANE PROTEIN 256"/>
    <property type="match status" value="1"/>
</dbReference>
<dbReference type="OrthoDB" id="9802121at2"/>
<evidence type="ECO:0000256" key="6">
    <source>
        <dbReference type="SAM" id="Phobius"/>
    </source>
</evidence>
<organism evidence="7 8">
    <name type="scientific">Tenacibaculum aiptasiae</name>
    <dbReference type="NCBI Taxonomy" id="426481"/>
    <lineage>
        <taxon>Bacteria</taxon>
        <taxon>Pseudomonadati</taxon>
        <taxon>Bacteroidota</taxon>
        <taxon>Flavobacteriia</taxon>
        <taxon>Flavobacteriales</taxon>
        <taxon>Flavobacteriaceae</taxon>
        <taxon>Tenacibaculum</taxon>
    </lineage>
</organism>
<evidence type="ECO:0000256" key="4">
    <source>
        <dbReference type="ARBA" id="ARBA00022989"/>
    </source>
</evidence>
<keyword evidence="4 6" id="KW-1133">Transmembrane helix</keyword>
<evidence type="ECO:0000256" key="3">
    <source>
        <dbReference type="ARBA" id="ARBA00022692"/>
    </source>
</evidence>
<keyword evidence="3 6" id="KW-0812">Transmembrane</keyword>
<feature type="transmembrane region" description="Helical" evidence="6">
    <location>
        <begin position="70"/>
        <end position="90"/>
    </location>
</feature>
<dbReference type="PANTHER" id="PTHR43461">
    <property type="entry name" value="TRANSMEMBRANE PROTEIN 256"/>
    <property type="match status" value="1"/>
</dbReference>
<dbReference type="InterPro" id="IPR006696">
    <property type="entry name" value="DUF423"/>
</dbReference>
<dbReference type="Proteomes" id="UP000467305">
    <property type="component" value="Unassembled WGS sequence"/>
</dbReference>
<evidence type="ECO:0000256" key="2">
    <source>
        <dbReference type="ARBA" id="ARBA00009694"/>
    </source>
</evidence>
<evidence type="ECO:0000256" key="1">
    <source>
        <dbReference type="ARBA" id="ARBA00004141"/>
    </source>
</evidence>
<sequence length="127" mass="14147">MYKNLTTASILGVLAVILGAFGAHALKAKLSPEAMQSFETAVRYQFIHVLVLLFVNSYKEFNLKQKSAISRFLIGGILMFSGSIYAIHLLNVPAQTIWFITPLGGVLLIVAWVLMTFQFVKKVIKKE</sequence>
<name>A0A7J5AJ42_9FLAO</name>
<feature type="transmembrane region" description="Helical" evidence="6">
    <location>
        <begin position="41"/>
        <end position="58"/>
    </location>
</feature>
<gene>
    <name evidence="7" type="ORF">F7018_10865</name>
</gene>
<accession>A0A7J5AJ42</accession>
<dbReference type="EMBL" id="WAAU01000014">
    <property type="protein sequence ID" value="KAB1157418.1"/>
    <property type="molecule type" value="Genomic_DNA"/>
</dbReference>
<comment type="subcellular location">
    <subcellularLocation>
        <location evidence="1">Membrane</location>
        <topology evidence="1">Multi-pass membrane protein</topology>
    </subcellularLocation>
</comment>
<dbReference type="AlphaFoldDB" id="A0A7J5AJ42"/>
<dbReference type="RefSeq" id="WP_150900085.1">
    <property type="nucleotide sequence ID" value="NZ_WAAU01000014.1"/>
</dbReference>
<feature type="transmembrane region" description="Helical" evidence="6">
    <location>
        <begin position="96"/>
        <end position="120"/>
    </location>
</feature>